<organism evidence="2 3">
    <name type="scientific">Haladaptatus pallidirubidus</name>
    <dbReference type="NCBI Taxonomy" id="1008152"/>
    <lineage>
        <taxon>Archaea</taxon>
        <taxon>Methanobacteriati</taxon>
        <taxon>Methanobacteriota</taxon>
        <taxon>Stenosarchaea group</taxon>
        <taxon>Halobacteria</taxon>
        <taxon>Halobacteriales</taxon>
        <taxon>Haladaptataceae</taxon>
        <taxon>Haladaptatus</taxon>
    </lineage>
</organism>
<sequence length="131" mass="14993">MERQLINPWDWQDEMGYSQAIEISHGERVLYCSGQTSIDAEGNRVHPDDMRAQIIQALDNIERVLTEANFDLTDVVRLDCYATDVDLCFEHWDVIMDRLAPVECQPACTLLGVERLAFPELLIEIEPTAVK</sequence>
<comment type="similarity">
    <text evidence="1">Belongs to the RutC family.</text>
</comment>
<dbReference type="AlphaFoldDB" id="A0AAV3UPW2"/>
<comment type="caution">
    <text evidence="2">The sequence shown here is derived from an EMBL/GenBank/DDBJ whole genome shotgun (WGS) entry which is preliminary data.</text>
</comment>
<accession>A0AAV3UPW2</accession>
<dbReference type="PANTHER" id="PTHR11803:SF58">
    <property type="entry name" value="PROTEIN HMF1-RELATED"/>
    <property type="match status" value="1"/>
</dbReference>
<dbReference type="EMBL" id="BAABKX010000024">
    <property type="protein sequence ID" value="GAA5062890.1"/>
    <property type="molecule type" value="Genomic_DNA"/>
</dbReference>
<dbReference type="SUPFAM" id="SSF55298">
    <property type="entry name" value="YjgF-like"/>
    <property type="match status" value="1"/>
</dbReference>
<name>A0AAV3UPW2_9EURY</name>
<dbReference type="Pfam" id="PF01042">
    <property type="entry name" value="Ribonuc_L-PSP"/>
    <property type="match status" value="1"/>
</dbReference>
<dbReference type="CDD" id="cd00448">
    <property type="entry name" value="YjgF_YER057c_UK114_family"/>
    <property type="match status" value="1"/>
</dbReference>
<dbReference type="InterPro" id="IPR006175">
    <property type="entry name" value="YjgF/YER057c/UK114"/>
</dbReference>
<dbReference type="Gene3D" id="3.30.1330.40">
    <property type="entry name" value="RutC-like"/>
    <property type="match status" value="1"/>
</dbReference>
<dbReference type="GO" id="GO:0005829">
    <property type="term" value="C:cytosol"/>
    <property type="evidence" value="ECO:0007669"/>
    <property type="project" value="TreeGrafter"/>
</dbReference>
<dbReference type="RefSeq" id="WP_227778593.1">
    <property type="nucleotide sequence ID" value="NZ_BAABKX010000024.1"/>
</dbReference>
<proteinExistence type="inferred from homology"/>
<evidence type="ECO:0000313" key="2">
    <source>
        <dbReference type="EMBL" id="GAA5062890.1"/>
    </source>
</evidence>
<keyword evidence="3" id="KW-1185">Reference proteome</keyword>
<evidence type="ECO:0000313" key="3">
    <source>
        <dbReference type="Proteomes" id="UP001501729"/>
    </source>
</evidence>
<dbReference type="InterPro" id="IPR035959">
    <property type="entry name" value="RutC-like_sf"/>
</dbReference>
<reference evidence="2 3" key="1">
    <citation type="journal article" date="2019" name="Int. J. Syst. Evol. Microbiol.">
        <title>The Global Catalogue of Microorganisms (GCM) 10K type strain sequencing project: providing services to taxonomists for standard genome sequencing and annotation.</title>
        <authorList>
            <consortium name="The Broad Institute Genomics Platform"/>
            <consortium name="The Broad Institute Genome Sequencing Center for Infectious Disease"/>
            <person name="Wu L."/>
            <person name="Ma J."/>
        </authorList>
    </citation>
    <scope>NUCLEOTIDE SEQUENCE [LARGE SCALE GENOMIC DNA]</scope>
    <source>
        <strain evidence="2 3">JCM 17504</strain>
    </source>
</reference>
<dbReference type="GeneID" id="68617059"/>
<dbReference type="Proteomes" id="UP001501729">
    <property type="component" value="Unassembled WGS sequence"/>
</dbReference>
<dbReference type="GO" id="GO:0019239">
    <property type="term" value="F:deaminase activity"/>
    <property type="evidence" value="ECO:0007669"/>
    <property type="project" value="TreeGrafter"/>
</dbReference>
<gene>
    <name evidence="2" type="ORF">GCM10025751_50750</name>
</gene>
<protein>
    <submittedName>
        <fullName evidence="2">RidA family protein</fullName>
    </submittedName>
</protein>
<evidence type="ECO:0000256" key="1">
    <source>
        <dbReference type="ARBA" id="ARBA00010552"/>
    </source>
</evidence>
<dbReference type="PANTHER" id="PTHR11803">
    <property type="entry name" value="2-IMINOBUTANOATE/2-IMINOPROPANOATE DEAMINASE RIDA"/>
    <property type="match status" value="1"/>
</dbReference>